<accession>A0A6C0CSJ3</accession>
<name>A0A6C0CSJ3_9ZZZZ</name>
<organism evidence="1">
    <name type="scientific">viral metagenome</name>
    <dbReference type="NCBI Taxonomy" id="1070528"/>
    <lineage>
        <taxon>unclassified sequences</taxon>
        <taxon>metagenomes</taxon>
        <taxon>organismal metagenomes</taxon>
    </lineage>
</organism>
<evidence type="ECO:0000313" key="1">
    <source>
        <dbReference type="EMBL" id="QHT07508.1"/>
    </source>
</evidence>
<reference evidence="1" key="1">
    <citation type="journal article" date="2020" name="Nature">
        <title>Giant virus diversity and host interactions through global metagenomics.</title>
        <authorList>
            <person name="Schulz F."/>
            <person name="Roux S."/>
            <person name="Paez-Espino D."/>
            <person name="Jungbluth S."/>
            <person name="Walsh D.A."/>
            <person name="Denef V.J."/>
            <person name="McMahon K.D."/>
            <person name="Konstantinidis K.T."/>
            <person name="Eloe-Fadrosh E.A."/>
            <person name="Kyrpides N.C."/>
            <person name="Woyke T."/>
        </authorList>
    </citation>
    <scope>NUCLEOTIDE SEQUENCE</scope>
    <source>
        <strain evidence="1">GVMAG-M-3300021963-12</strain>
    </source>
</reference>
<proteinExistence type="predicted"/>
<sequence>MHRLVLILLGVFAGAFLLSIVNLMMKEGLILPDAFKVAMCSFSRIIQAFLSGRFNVHSKLATTQCMSDML</sequence>
<protein>
    <submittedName>
        <fullName evidence="1">Uncharacterized protein</fullName>
    </submittedName>
</protein>
<dbReference type="EMBL" id="MN739481">
    <property type="protein sequence ID" value="QHT07508.1"/>
    <property type="molecule type" value="Genomic_DNA"/>
</dbReference>
<dbReference type="AlphaFoldDB" id="A0A6C0CSJ3"/>